<accession>A0A136Q606</accession>
<organism evidence="1 2">
    <name type="scientific">Christensenella minuta</name>
    <dbReference type="NCBI Taxonomy" id="626937"/>
    <lineage>
        <taxon>Bacteria</taxon>
        <taxon>Bacillati</taxon>
        <taxon>Bacillota</taxon>
        <taxon>Clostridia</taxon>
        <taxon>Christensenellales</taxon>
        <taxon>Christensenellaceae</taxon>
        <taxon>Christensenella</taxon>
    </lineage>
</organism>
<comment type="caution">
    <text evidence="1">The sequence shown here is derived from an EMBL/GenBank/DDBJ whole genome shotgun (WGS) entry which is preliminary data.</text>
</comment>
<evidence type="ECO:0000313" key="1">
    <source>
        <dbReference type="EMBL" id="KXK66101.1"/>
    </source>
</evidence>
<dbReference type="Proteomes" id="UP000070366">
    <property type="component" value="Unassembled WGS sequence"/>
</dbReference>
<dbReference type="AlphaFoldDB" id="A0A136Q606"/>
<reference evidence="2" key="1">
    <citation type="submission" date="2016-02" db="EMBL/GenBank/DDBJ databases">
        <authorList>
            <person name="Mitreva M."/>
            <person name="Pepin K.H."/>
            <person name="Mihindukulasuriya K.A."/>
            <person name="Fulton R."/>
            <person name="Fronick C."/>
            <person name="O'Laughlin M."/>
            <person name="Miner T."/>
            <person name="Herter B."/>
            <person name="Rosa B.A."/>
            <person name="Cordes M."/>
            <person name="Tomlinson C."/>
            <person name="Wollam A."/>
            <person name="Palsikar V.B."/>
            <person name="Mardis E.R."/>
            <person name="Wilson R.K."/>
        </authorList>
    </citation>
    <scope>NUCLEOTIDE SEQUENCE [LARGE SCALE GENOMIC DNA]</scope>
    <source>
        <strain evidence="2">DSM 22607</strain>
    </source>
</reference>
<keyword evidence="2" id="KW-1185">Reference proteome</keyword>
<name>A0A136Q606_9FIRM</name>
<gene>
    <name evidence="1" type="ORF">HMPREF3293_00837</name>
</gene>
<dbReference type="STRING" id="626937.HMPREF3293_00837"/>
<proteinExistence type="predicted"/>
<dbReference type="EMBL" id="LSZW01000047">
    <property type="protein sequence ID" value="KXK66101.1"/>
    <property type="molecule type" value="Genomic_DNA"/>
</dbReference>
<evidence type="ECO:0000313" key="2">
    <source>
        <dbReference type="Proteomes" id="UP000070366"/>
    </source>
</evidence>
<protein>
    <submittedName>
        <fullName evidence="1">Uncharacterized protein</fullName>
    </submittedName>
</protein>
<sequence length="83" mass="9571">MYPPGHTKSEQSLLCSDFFFFLKNLTARSSFLFRKSNARIAQALASACFLHRFACCHLLWVLQRIADGRSNLKNVYRDQKDLG</sequence>